<dbReference type="Proteomes" id="UP000324222">
    <property type="component" value="Unassembled WGS sequence"/>
</dbReference>
<proteinExistence type="predicted"/>
<sequence length="94" mass="10637">MIQWVFHFSLSFMATATPAGSPSCRCPPSLPCGVVYKVNTRPVPHQWSCKRPVTLRSSIHHARRTLPNVHNDFFVRICRTCEGALLRLEMVACL</sequence>
<organism evidence="2 3">
    <name type="scientific">Portunus trituberculatus</name>
    <name type="common">Swimming crab</name>
    <name type="synonym">Neptunus trituberculatus</name>
    <dbReference type="NCBI Taxonomy" id="210409"/>
    <lineage>
        <taxon>Eukaryota</taxon>
        <taxon>Metazoa</taxon>
        <taxon>Ecdysozoa</taxon>
        <taxon>Arthropoda</taxon>
        <taxon>Crustacea</taxon>
        <taxon>Multicrustacea</taxon>
        <taxon>Malacostraca</taxon>
        <taxon>Eumalacostraca</taxon>
        <taxon>Eucarida</taxon>
        <taxon>Decapoda</taxon>
        <taxon>Pleocyemata</taxon>
        <taxon>Brachyura</taxon>
        <taxon>Eubrachyura</taxon>
        <taxon>Portunoidea</taxon>
        <taxon>Portunidae</taxon>
        <taxon>Portuninae</taxon>
        <taxon>Portunus</taxon>
    </lineage>
</organism>
<comment type="caution">
    <text evidence="2">The sequence shown here is derived from an EMBL/GenBank/DDBJ whole genome shotgun (WGS) entry which is preliminary data.</text>
</comment>
<reference evidence="2 3" key="1">
    <citation type="submission" date="2019-05" db="EMBL/GenBank/DDBJ databases">
        <title>Another draft genome of Portunus trituberculatus and its Hox gene families provides insights of decapod evolution.</title>
        <authorList>
            <person name="Jeong J.-H."/>
            <person name="Song I."/>
            <person name="Kim S."/>
            <person name="Choi T."/>
            <person name="Kim D."/>
            <person name="Ryu S."/>
            <person name="Kim W."/>
        </authorList>
    </citation>
    <scope>NUCLEOTIDE SEQUENCE [LARGE SCALE GENOMIC DNA]</scope>
    <source>
        <tissue evidence="2">Muscle</tissue>
    </source>
</reference>
<keyword evidence="3" id="KW-1185">Reference proteome</keyword>
<name>A0A5B7JV19_PORTR</name>
<evidence type="ECO:0000313" key="3">
    <source>
        <dbReference type="Proteomes" id="UP000324222"/>
    </source>
</evidence>
<dbReference type="AlphaFoldDB" id="A0A5B7JV19"/>
<feature type="signal peptide" evidence="1">
    <location>
        <begin position="1"/>
        <end position="16"/>
    </location>
</feature>
<feature type="chain" id="PRO_5022670200" description="Secreted protein" evidence="1">
    <location>
        <begin position="17"/>
        <end position="94"/>
    </location>
</feature>
<protein>
    <recommendedName>
        <fullName evidence="4">Secreted protein</fullName>
    </recommendedName>
</protein>
<keyword evidence="1" id="KW-0732">Signal</keyword>
<evidence type="ECO:0008006" key="4">
    <source>
        <dbReference type="Google" id="ProtNLM"/>
    </source>
</evidence>
<gene>
    <name evidence="2" type="ORF">E2C01_094004</name>
</gene>
<evidence type="ECO:0000313" key="2">
    <source>
        <dbReference type="EMBL" id="MPC98629.1"/>
    </source>
</evidence>
<accession>A0A5B7JV19</accession>
<dbReference type="EMBL" id="VSRR010114927">
    <property type="protein sequence ID" value="MPC98629.1"/>
    <property type="molecule type" value="Genomic_DNA"/>
</dbReference>
<evidence type="ECO:0000256" key="1">
    <source>
        <dbReference type="SAM" id="SignalP"/>
    </source>
</evidence>